<dbReference type="RefSeq" id="WP_117302826.1">
    <property type="nucleotide sequence ID" value="NZ_QVQT02000007.1"/>
</dbReference>
<protein>
    <recommendedName>
        <fullName evidence="2">Cytochrome c-552/4 domain-containing protein</fullName>
    </recommendedName>
</protein>
<evidence type="ECO:0000313" key="4">
    <source>
        <dbReference type="Proteomes" id="UP000264702"/>
    </source>
</evidence>
<dbReference type="SUPFAM" id="SSF48695">
    <property type="entry name" value="Multiheme cytochromes"/>
    <property type="match status" value="1"/>
</dbReference>
<dbReference type="PANTHER" id="PTHR35038:SF8">
    <property type="entry name" value="C-TYPE POLYHEME CYTOCHROME OMCC"/>
    <property type="match status" value="1"/>
</dbReference>
<dbReference type="Proteomes" id="UP000264702">
    <property type="component" value="Unassembled WGS sequence"/>
</dbReference>
<sequence>MVATISAELIQRAGSNAIAGHGAGFRRPAVALQQLALAANVVISLMLVCSACPAPALSMPEQELSATPRQTQAAGESSPDRARYVGDAACSGCHKDISLSYLHTAHHLTSQLASRISVLGPFEEPRNEVKVISSTDEFLGLPLLFRMEAKSDGFYETAYETIEAGDPSQIQTFSKRIDIVTGSGVRGQTYLYWQGSQLFELPISYWTGIHKWINSPGYENGTADFSRPVYPRCLECHATYIRPLSSDPLTNRYDVQSLIPGISCETCHGPGADHVEMQKAASARSADQHILNPAKFSRDRQIDLCALCHNGAQREERAPAFTYLPGRPLDRYLRPEAVDMPTHPNVHGNQVGLLEKSLCYRSSPTMSCSTCHDVHATERSAAFYSQRCLTCHRVESCGMSKKMGRSIANNCIDCHMPVQPTSAIVSVTGNETVRASMRTHWIRVYRDNIPASEQKNRARP</sequence>
<evidence type="ECO:0000313" key="3">
    <source>
        <dbReference type="EMBL" id="RFU15072.1"/>
    </source>
</evidence>
<organism evidence="3 4">
    <name type="scientific">Paracidobacterium acidisoli</name>
    <dbReference type="NCBI Taxonomy" id="2303751"/>
    <lineage>
        <taxon>Bacteria</taxon>
        <taxon>Pseudomonadati</taxon>
        <taxon>Acidobacteriota</taxon>
        <taxon>Terriglobia</taxon>
        <taxon>Terriglobales</taxon>
        <taxon>Acidobacteriaceae</taxon>
        <taxon>Paracidobacterium</taxon>
    </lineage>
</organism>
<accession>A0A372IJF2</accession>
<proteinExistence type="predicted"/>
<dbReference type="InterPro" id="IPR051829">
    <property type="entry name" value="Multiheme_Cytochr_ET"/>
</dbReference>
<dbReference type="Pfam" id="PF13435">
    <property type="entry name" value="Cytochrome_C554"/>
    <property type="match status" value="1"/>
</dbReference>
<dbReference type="OrthoDB" id="9814800at2"/>
<dbReference type="EMBL" id="QVQT01000007">
    <property type="protein sequence ID" value="RFU15072.1"/>
    <property type="molecule type" value="Genomic_DNA"/>
</dbReference>
<gene>
    <name evidence="3" type="ORF">D0Y96_18175</name>
</gene>
<reference evidence="3 4" key="1">
    <citation type="submission" date="2018-08" db="EMBL/GenBank/DDBJ databases">
        <title>Acidipila sp. 4G-K13, an acidobacterium isolated from forest soil.</title>
        <authorList>
            <person name="Gao Z.-H."/>
            <person name="Qiu L.-H."/>
        </authorList>
    </citation>
    <scope>NUCLEOTIDE SEQUENCE [LARGE SCALE GENOMIC DNA]</scope>
    <source>
        <strain evidence="3 4">4G-K13</strain>
    </source>
</reference>
<feature type="domain" description="Cytochrome c-552/4" evidence="2">
    <location>
        <begin position="230"/>
        <end position="269"/>
    </location>
</feature>
<name>A0A372IJF2_9BACT</name>
<dbReference type="Gene3D" id="3.90.10.10">
    <property type="entry name" value="Cytochrome C3"/>
    <property type="match status" value="1"/>
</dbReference>
<keyword evidence="1" id="KW-0732">Signal</keyword>
<dbReference type="AlphaFoldDB" id="A0A372IJF2"/>
<keyword evidence="4" id="KW-1185">Reference proteome</keyword>
<dbReference type="Gene3D" id="1.10.1130.10">
    <property type="entry name" value="Flavocytochrome C3, Chain A"/>
    <property type="match status" value="1"/>
</dbReference>
<dbReference type="InterPro" id="IPR036280">
    <property type="entry name" value="Multihaem_cyt_sf"/>
</dbReference>
<dbReference type="InterPro" id="IPR023155">
    <property type="entry name" value="Cyt_c-552/4"/>
</dbReference>
<comment type="caution">
    <text evidence="3">The sequence shown here is derived from an EMBL/GenBank/DDBJ whole genome shotgun (WGS) entry which is preliminary data.</text>
</comment>
<dbReference type="PANTHER" id="PTHR35038">
    <property type="entry name" value="DISSIMILATORY SULFITE REDUCTASE SIRA"/>
    <property type="match status" value="1"/>
</dbReference>
<evidence type="ECO:0000256" key="1">
    <source>
        <dbReference type="ARBA" id="ARBA00022729"/>
    </source>
</evidence>
<evidence type="ECO:0000259" key="2">
    <source>
        <dbReference type="Pfam" id="PF13435"/>
    </source>
</evidence>
<dbReference type="CDD" id="cd08168">
    <property type="entry name" value="Cytochrom_C3"/>
    <property type="match status" value="1"/>
</dbReference>